<evidence type="ECO:0000259" key="8">
    <source>
        <dbReference type="Pfam" id="PF00082"/>
    </source>
</evidence>
<dbReference type="STRING" id="927664.SAMN05421780_10452"/>
<dbReference type="OrthoDB" id="9813435at2"/>
<evidence type="ECO:0000256" key="3">
    <source>
        <dbReference type="ARBA" id="ARBA00022801"/>
    </source>
</evidence>
<evidence type="ECO:0000313" key="10">
    <source>
        <dbReference type="EMBL" id="SFC26101.1"/>
    </source>
</evidence>
<feature type="domain" description="Secretion system C-terminal sorting" evidence="9">
    <location>
        <begin position="891"/>
        <end position="961"/>
    </location>
</feature>
<evidence type="ECO:0000259" key="9">
    <source>
        <dbReference type="Pfam" id="PF18962"/>
    </source>
</evidence>
<dbReference type="Pfam" id="PF00082">
    <property type="entry name" value="Peptidase_S8"/>
    <property type="match status" value="1"/>
</dbReference>
<name>A0A1I1HQH0_9BACT</name>
<evidence type="ECO:0000256" key="5">
    <source>
        <dbReference type="PROSITE-ProRule" id="PRU01240"/>
    </source>
</evidence>
<keyword evidence="7" id="KW-0732">Signal</keyword>
<evidence type="ECO:0000256" key="6">
    <source>
        <dbReference type="RuleBase" id="RU003355"/>
    </source>
</evidence>
<protein>
    <submittedName>
        <fullName evidence="10">Por secretion system C-terminal sorting domain-containing protein</fullName>
    </submittedName>
</protein>
<dbReference type="PANTHER" id="PTHR43806">
    <property type="entry name" value="PEPTIDASE S8"/>
    <property type="match status" value="1"/>
</dbReference>
<dbReference type="InterPro" id="IPR015500">
    <property type="entry name" value="Peptidase_S8_subtilisin-rel"/>
</dbReference>
<dbReference type="PROSITE" id="PS51892">
    <property type="entry name" value="SUBTILASE"/>
    <property type="match status" value="1"/>
</dbReference>
<feature type="chain" id="PRO_5011577605" evidence="7">
    <location>
        <begin position="24"/>
        <end position="962"/>
    </location>
</feature>
<keyword evidence="11" id="KW-1185">Reference proteome</keyword>
<dbReference type="PROSITE" id="PS00136">
    <property type="entry name" value="SUBTILASE_ASP"/>
    <property type="match status" value="1"/>
</dbReference>
<evidence type="ECO:0000256" key="7">
    <source>
        <dbReference type="SAM" id="SignalP"/>
    </source>
</evidence>
<dbReference type="InterPro" id="IPR023827">
    <property type="entry name" value="Peptidase_S8_Asp-AS"/>
</dbReference>
<dbReference type="RefSeq" id="WP_091510490.1">
    <property type="nucleotide sequence ID" value="NZ_FOLE01000004.1"/>
</dbReference>
<dbReference type="SUPFAM" id="SSF52743">
    <property type="entry name" value="Subtilisin-like"/>
    <property type="match status" value="1"/>
</dbReference>
<feature type="active site" description="Charge relay system" evidence="5">
    <location>
        <position position="188"/>
    </location>
</feature>
<dbReference type="AlphaFoldDB" id="A0A1I1HQH0"/>
<dbReference type="NCBIfam" id="TIGR04183">
    <property type="entry name" value="Por_Secre_tail"/>
    <property type="match status" value="1"/>
</dbReference>
<dbReference type="InterPro" id="IPR050131">
    <property type="entry name" value="Peptidase_S8_subtilisin-like"/>
</dbReference>
<dbReference type="GO" id="GO:0004252">
    <property type="term" value="F:serine-type endopeptidase activity"/>
    <property type="evidence" value="ECO:0007669"/>
    <property type="project" value="UniProtKB-UniRule"/>
</dbReference>
<reference evidence="10 11" key="1">
    <citation type="submission" date="2016-10" db="EMBL/GenBank/DDBJ databases">
        <authorList>
            <person name="de Groot N.N."/>
        </authorList>
    </citation>
    <scope>NUCLEOTIDE SEQUENCE [LARGE SCALE GENOMIC DNA]</scope>
    <source>
        <strain evidence="10 11">DSM 6793</strain>
    </source>
</reference>
<sequence>MKNYYSYALALLLAGAVSTNTVAGNGTGASAYAKPSKQYTIPKGSEYLHDRVVIRVHDSYRAACGKNSINVAALERTLSNLGGVIRKKFPHNQAPAANARNREGKRLVDLSLIYEVRFSSPINVQSAIDDLLATGTLVNAEPHFIFAPSYTPNDANISSQNGYLNVIKAKEAWESQKGDSTVTIAIVDSGVRWDHPDLIGNIQYNTADPIDGIDNDNDGYVDNYRGWDLGGSDYNLDTLAEDNNPTVTGDNNGHGTHVAGLAAAHTDNATGIAGTGFKCRILPIKCAADNDTRGPGGVGYVLTGYEGIIYAADHGAQVINCSWGGAGTADGIIQQVIDYAIINKGSVVVAAAGNNNVQTDFVPAYADGVISVAATQNNDRKASFSNYSYKVSVSAPGNNIYSTLWNNSYGTMSGTSMASPITAGAVGVICAKYPNYTPAQVKALLRSTCDDIYSVTGNATYRDKLGKGRINMYRAVTESNPALKYVTLGIADEDNNITAGDTVKLGGSFINLLNPSTNMTVTLSTTSTAYVTVLNPTITLGAMATNETKALSNNGFDVVINPSTPLNTTLNFKLTYADGTYTDFEYFAAVVNQDYVNIGVNNITTTAGSWGHLGFMDSDASIGMGFQYKKTNMIYEMSLIAGVATDSISNCARGAVASGAWDEDFSNISRATATIPSTVSAYDVVAKFNDDGTSATAPLNIEITQNTHAWTTIADSNYVMVVYDIKNNSNNNYYNFYLGLYADFDVSDGGTLDKAKWSAAKRMGYVQNTETNGLFAGIVSLNTNALPHHYAFKNDGTDGGLGVYNGFTDSEKFQTISGAVSKDTAGVADISQTVGSGPYTLAAGQTIQVAFALVGGENLPMIESAADAAITKYNSLVATRKPTANTIAVNVWPNPAQNVLNIQVPAAGATTVQLYDGLGRQVYNNNTDNTSIRLNLEKYAHGVYTLKVQNKDGISVQKVAIK</sequence>
<feature type="active site" description="Charge relay system" evidence="5">
    <location>
        <position position="254"/>
    </location>
</feature>
<organism evidence="10 11">
    <name type="scientific">Flexibacter flexilis DSM 6793</name>
    <dbReference type="NCBI Taxonomy" id="927664"/>
    <lineage>
        <taxon>Bacteria</taxon>
        <taxon>Pseudomonadati</taxon>
        <taxon>Bacteroidota</taxon>
        <taxon>Cytophagia</taxon>
        <taxon>Cytophagales</taxon>
        <taxon>Flexibacteraceae</taxon>
        <taxon>Flexibacter</taxon>
    </lineage>
</organism>
<dbReference type="Gene3D" id="3.40.50.200">
    <property type="entry name" value="Peptidase S8/S53 domain"/>
    <property type="match status" value="1"/>
</dbReference>
<dbReference type="InterPro" id="IPR022398">
    <property type="entry name" value="Peptidase_S8_His-AS"/>
</dbReference>
<dbReference type="InterPro" id="IPR000209">
    <property type="entry name" value="Peptidase_S8/S53_dom"/>
</dbReference>
<evidence type="ECO:0000256" key="4">
    <source>
        <dbReference type="ARBA" id="ARBA00022825"/>
    </source>
</evidence>
<gene>
    <name evidence="10" type="ORF">SAMN05421780_10452</name>
</gene>
<feature type="active site" description="Charge relay system" evidence="5">
    <location>
        <position position="416"/>
    </location>
</feature>
<evidence type="ECO:0000313" key="11">
    <source>
        <dbReference type="Proteomes" id="UP000199514"/>
    </source>
</evidence>
<dbReference type="Pfam" id="PF18962">
    <property type="entry name" value="Por_Secre_tail"/>
    <property type="match status" value="1"/>
</dbReference>
<dbReference type="InterPro" id="IPR036852">
    <property type="entry name" value="Peptidase_S8/S53_dom_sf"/>
</dbReference>
<comment type="similarity">
    <text evidence="1 5 6">Belongs to the peptidase S8 family.</text>
</comment>
<evidence type="ECO:0000256" key="1">
    <source>
        <dbReference type="ARBA" id="ARBA00011073"/>
    </source>
</evidence>
<dbReference type="EMBL" id="FOLE01000004">
    <property type="protein sequence ID" value="SFC26101.1"/>
    <property type="molecule type" value="Genomic_DNA"/>
</dbReference>
<keyword evidence="2 5" id="KW-0645">Protease</keyword>
<dbReference type="PROSITE" id="PS00138">
    <property type="entry name" value="SUBTILASE_SER"/>
    <property type="match status" value="1"/>
</dbReference>
<proteinExistence type="inferred from homology"/>
<dbReference type="Proteomes" id="UP000199514">
    <property type="component" value="Unassembled WGS sequence"/>
</dbReference>
<feature type="signal peptide" evidence="7">
    <location>
        <begin position="1"/>
        <end position="23"/>
    </location>
</feature>
<evidence type="ECO:0000256" key="2">
    <source>
        <dbReference type="ARBA" id="ARBA00022670"/>
    </source>
</evidence>
<keyword evidence="4 5" id="KW-0720">Serine protease</keyword>
<dbReference type="InterPro" id="IPR026444">
    <property type="entry name" value="Secre_tail"/>
</dbReference>
<dbReference type="PROSITE" id="PS00137">
    <property type="entry name" value="SUBTILASE_HIS"/>
    <property type="match status" value="1"/>
</dbReference>
<keyword evidence="3 5" id="KW-0378">Hydrolase</keyword>
<accession>A0A1I1HQH0</accession>
<dbReference type="GO" id="GO:0006508">
    <property type="term" value="P:proteolysis"/>
    <property type="evidence" value="ECO:0007669"/>
    <property type="project" value="UniProtKB-KW"/>
</dbReference>
<feature type="domain" description="Peptidase S8/S53" evidence="8">
    <location>
        <begin position="180"/>
        <end position="451"/>
    </location>
</feature>
<dbReference type="PRINTS" id="PR00723">
    <property type="entry name" value="SUBTILISIN"/>
</dbReference>
<dbReference type="PANTHER" id="PTHR43806:SF11">
    <property type="entry name" value="CEREVISIN-RELATED"/>
    <property type="match status" value="1"/>
</dbReference>
<dbReference type="InterPro" id="IPR023828">
    <property type="entry name" value="Peptidase_S8_Ser-AS"/>
</dbReference>